<feature type="transmembrane region" description="Helical" evidence="8">
    <location>
        <begin position="40"/>
        <end position="66"/>
    </location>
</feature>
<evidence type="ECO:0000256" key="7">
    <source>
        <dbReference type="ARBA" id="ARBA00023224"/>
    </source>
</evidence>
<protein>
    <submittedName>
        <fullName evidence="11">Neuropeptide Y receptor type 1-like</fullName>
    </submittedName>
</protein>
<dbReference type="GeneID" id="102807266"/>
<evidence type="ECO:0000256" key="8">
    <source>
        <dbReference type="SAM" id="Phobius"/>
    </source>
</evidence>
<feature type="domain" description="G-protein coupled receptors family 1 profile" evidence="9">
    <location>
        <begin position="56"/>
        <end position="120"/>
    </location>
</feature>
<dbReference type="Pfam" id="PF00001">
    <property type="entry name" value="7tm_1"/>
    <property type="match status" value="1"/>
</dbReference>
<gene>
    <name evidence="11" type="primary">LOC102807266</name>
</gene>
<evidence type="ECO:0000256" key="3">
    <source>
        <dbReference type="ARBA" id="ARBA00022989"/>
    </source>
</evidence>
<evidence type="ECO:0000313" key="11">
    <source>
        <dbReference type="RefSeq" id="XP_006817252.1"/>
    </source>
</evidence>
<dbReference type="PRINTS" id="PR00237">
    <property type="entry name" value="GPCRRHODOPSN"/>
</dbReference>
<sequence>MSELRDNDYDVEDGFVGSNSTTNTSEYEYLDMELPLQYQIILSLTFTCNMVLSILGNVIVLCVLILGKSSRTGLSAFLVNLAVADLFMAIFCMPFTFPTIMLGRWIFGKGMCPTVIFLQQ</sequence>
<feature type="non-terminal residue" evidence="11">
    <location>
        <position position="120"/>
    </location>
</feature>
<dbReference type="Gene3D" id="1.20.1070.10">
    <property type="entry name" value="Rhodopsin 7-helix transmembrane proteins"/>
    <property type="match status" value="1"/>
</dbReference>
<dbReference type="SUPFAM" id="SSF81321">
    <property type="entry name" value="Family A G protein-coupled receptor-like"/>
    <property type="match status" value="1"/>
</dbReference>
<name>A0ABM0MB61_SACKO</name>
<dbReference type="PANTHER" id="PTHR45695:SF9">
    <property type="entry name" value="LEUCOKININ RECEPTOR"/>
    <property type="match status" value="1"/>
</dbReference>
<keyword evidence="3 8" id="KW-1133">Transmembrane helix</keyword>
<dbReference type="PROSITE" id="PS50262">
    <property type="entry name" value="G_PROTEIN_RECEP_F1_2"/>
    <property type="match status" value="1"/>
</dbReference>
<feature type="transmembrane region" description="Helical" evidence="8">
    <location>
        <begin position="78"/>
        <end position="97"/>
    </location>
</feature>
<evidence type="ECO:0000256" key="6">
    <source>
        <dbReference type="ARBA" id="ARBA00023170"/>
    </source>
</evidence>
<organism evidence="10 11">
    <name type="scientific">Saccoglossus kowalevskii</name>
    <name type="common">Acorn worm</name>
    <dbReference type="NCBI Taxonomy" id="10224"/>
    <lineage>
        <taxon>Eukaryota</taxon>
        <taxon>Metazoa</taxon>
        <taxon>Hemichordata</taxon>
        <taxon>Enteropneusta</taxon>
        <taxon>Harrimaniidae</taxon>
        <taxon>Saccoglossus</taxon>
    </lineage>
</organism>
<evidence type="ECO:0000256" key="1">
    <source>
        <dbReference type="ARBA" id="ARBA00004141"/>
    </source>
</evidence>
<evidence type="ECO:0000256" key="5">
    <source>
        <dbReference type="ARBA" id="ARBA00023136"/>
    </source>
</evidence>
<dbReference type="InterPro" id="IPR017452">
    <property type="entry name" value="GPCR_Rhodpsn_7TM"/>
</dbReference>
<dbReference type="PANTHER" id="PTHR45695">
    <property type="entry name" value="LEUCOKININ RECEPTOR-RELATED"/>
    <property type="match status" value="1"/>
</dbReference>
<keyword evidence="7" id="KW-0807">Transducer</keyword>
<keyword evidence="2 8" id="KW-0812">Transmembrane</keyword>
<evidence type="ECO:0000256" key="2">
    <source>
        <dbReference type="ARBA" id="ARBA00022692"/>
    </source>
</evidence>
<comment type="subcellular location">
    <subcellularLocation>
        <location evidence="1">Membrane</location>
        <topology evidence="1">Multi-pass membrane protein</topology>
    </subcellularLocation>
</comment>
<proteinExistence type="predicted"/>
<evidence type="ECO:0000256" key="4">
    <source>
        <dbReference type="ARBA" id="ARBA00023040"/>
    </source>
</evidence>
<keyword evidence="5 8" id="KW-0472">Membrane</keyword>
<accession>A0ABM0MB61</accession>
<evidence type="ECO:0000313" key="10">
    <source>
        <dbReference type="Proteomes" id="UP000694865"/>
    </source>
</evidence>
<keyword evidence="10" id="KW-1185">Reference proteome</keyword>
<dbReference type="RefSeq" id="XP_006817252.1">
    <property type="nucleotide sequence ID" value="XM_006817189.1"/>
</dbReference>
<dbReference type="InterPro" id="IPR000276">
    <property type="entry name" value="GPCR_Rhodpsn"/>
</dbReference>
<reference evidence="11" key="1">
    <citation type="submission" date="2025-08" db="UniProtKB">
        <authorList>
            <consortium name="RefSeq"/>
        </authorList>
    </citation>
    <scope>IDENTIFICATION</scope>
    <source>
        <tissue evidence="11">Testes</tissue>
    </source>
</reference>
<keyword evidence="4" id="KW-0297">G-protein coupled receptor</keyword>
<evidence type="ECO:0000259" key="9">
    <source>
        <dbReference type="PROSITE" id="PS50262"/>
    </source>
</evidence>
<keyword evidence="6" id="KW-0675">Receptor</keyword>
<dbReference type="Proteomes" id="UP000694865">
    <property type="component" value="Unplaced"/>
</dbReference>